<feature type="transmembrane region" description="Helical" evidence="8">
    <location>
        <begin position="193"/>
        <end position="218"/>
    </location>
</feature>
<feature type="domain" description="ABC transmembrane type-1" evidence="9">
    <location>
        <begin position="63"/>
        <end position="270"/>
    </location>
</feature>
<protein>
    <submittedName>
        <fullName evidence="10">Spermidine/putrescine transport system permease protein</fullName>
    </submittedName>
</protein>
<dbReference type="RefSeq" id="WP_307425368.1">
    <property type="nucleotide sequence ID" value="NZ_JAUSVK010000001.1"/>
</dbReference>
<comment type="subcellular location">
    <subcellularLocation>
        <location evidence="1 8">Cell membrane</location>
        <topology evidence="1 8">Multi-pass membrane protein</topology>
    </subcellularLocation>
</comment>
<feature type="transmembrane region" description="Helical" evidence="8">
    <location>
        <begin position="251"/>
        <end position="273"/>
    </location>
</feature>
<dbReference type="PROSITE" id="PS50928">
    <property type="entry name" value="ABC_TM1"/>
    <property type="match status" value="1"/>
</dbReference>
<feature type="transmembrane region" description="Helical" evidence="8">
    <location>
        <begin position="151"/>
        <end position="172"/>
    </location>
</feature>
<dbReference type="EMBL" id="JAUSVK010000001">
    <property type="protein sequence ID" value="MDQ0392065.1"/>
    <property type="molecule type" value="Genomic_DNA"/>
</dbReference>
<keyword evidence="11" id="KW-1185">Reference proteome</keyword>
<gene>
    <name evidence="10" type="ORF">J3R73_001857</name>
</gene>
<dbReference type="PANTHER" id="PTHR42929">
    <property type="entry name" value="INNER MEMBRANE ABC TRANSPORTER PERMEASE PROTEIN YDCU-RELATED-RELATED"/>
    <property type="match status" value="1"/>
</dbReference>
<evidence type="ECO:0000256" key="3">
    <source>
        <dbReference type="ARBA" id="ARBA00022448"/>
    </source>
</evidence>
<sequence>MRLPLRILAFVAVMAAPVLFVLVPIVAFLVMSFWRMDGQQIVPAATLANYAAFFGNEAYLRTFLLTLVLCAEVTAIDLLVGYPIAYFISRRHGRSRYVLLLLFIMPLFMSYIVKIYTMRSILGLDGFLNKILVGSGLLARPSLLFLYNQTAILMTMAVIFLPFVILPIFLSLERIPRNLIQASSDLGAGLAATFRHVILPLSLPGTIAGALFAFVLALGDFITPQMVGGPSGFTFGRVIWSQFGLAYNWPFGAAMGVTLFAVSLVAIVAGGYASRRQRV</sequence>
<evidence type="ECO:0000256" key="6">
    <source>
        <dbReference type="ARBA" id="ARBA00022989"/>
    </source>
</evidence>
<reference evidence="10 11" key="1">
    <citation type="submission" date="2023-07" db="EMBL/GenBank/DDBJ databases">
        <title>Genomic Encyclopedia of Type Strains, Phase IV (KMG-IV): sequencing the most valuable type-strain genomes for metagenomic binning, comparative biology and taxonomic classification.</title>
        <authorList>
            <person name="Goeker M."/>
        </authorList>
    </citation>
    <scope>NUCLEOTIDE SEQUENCE [LARGE SCALE GENOMIC DNA]</scope>
    <source>
        <strain evidence="10 11">DSM 5896</strain>
    </source>
</reference>
<evidence type="ECO:0000256" key="1">
    <source>
        <dbReference type="ARBA" id="ARBA00004651"/>
    </source>
</evidence>
<feature type="transmembrane region" description="Helical" evidence="8">
    <location>
        <begin position="63"/>
        <end position="85"/>
    </location>
</feature>
<evidence type="ECO:0000256" key="8">
    <source>
        <dbReference type="RuleBase" id="RU363032"/>
    </source>
</evidence>
<evidence type="ECO:0000313" key="11">
    <source>
        <dbReference type="Proteomes" id="UP001237448"/>
    </source>
</evidence>
<evidence type="ECO:0000256" key="5">
    <source>
        <dbReference type="ARBA" id="ARBA00022692"/>
    </source>
</evidence>
<evidence type="ECO:0000313" key="10">
    <source>
        <dbReference type="EMBL" id="MDQ0392065.1"/>
    </source>
</evidence>
<keyword evidence="5 8" id="KW-0812">Transmembrane</keyword>
<proteinExistence type="inferred from homology"/>
<organism evidence="10 11">
    <name type="scientific">Labrys monachus</name>
    <dbReference type="NCBI Taxonomy" id="217067"/>
    <lineage>
        <taxon>Bacteria</taxon>
        <taxon>Pseudomonadati</taxon>
        <taxon>Pseudomonadota</taxon>
        <taxon>Alphaproteobacteria</taxon>
        <taxon>Hyphomicrobiales</taxon>
        <taxon>Xanthobacteraceae</taxon>
        <taxon>Labrys</taxon>
    </lineage>
</organism>
<keyword evidence="6 8" id="KW-1133">Transmembrane helix</keyword>
<keyword evidence="4" id="KW-1003">Cell membrane</keyword>
<feature type="transmembrane region" description="Helical" evidence="8">
    <location>
        <begin position="7"/>
        <end position="34"/>
    </location>
</feature>
<dbReference type="Gene3D" id="1.10.3720.10">
    <property type="entry name" value="MetI-like"/>
    <property type="match status" value="1"/>
</dbReference>
<comment type="caution">
    <text evidence="10">The sequence shown here is derived from an EMBL/GenBank/DDBJ whole genome shotgun (WGS) entry which is preliminary data.</text>
</comment>
<evidence type="ECO:0000256" key="7">
    <source>
        <dbReference type="ARBA" id="ARBA00023136"/>
    </source>
</evidence>
<feature type="transmembrane region" description="Helical" evidence="8">
    <location>
        <begin position="97"/>
        <end position="117"/>
    </location>
</feature>
<dbReference type="SUPFAM" id="SSF161098">
    <property type="entry name" value="MetI-like"/>
    <property type="match status" value="1"/>
</dbReference>
<accession>A0ABU0FBU4</accession>
<dbReference type="Pfam" id="PF00528">
    <property type="entry name" value="BPD_transp_1"/>
    <property type="match status" value="1"/>
</dbReference>
<evidence type="ECO:0000259" key="9">
    <source>
        <dbReference type="PROSITE" id="PS50928"/>
    </source>
</evidence>
<dbReference type="Proteomes" id="UP001237448">
    <property type="component" value="Unassembled WGS sequence"/>
</dbReference>
<keyword evidence="7 8" id="KW-0472">Membrane</keyword>
<dbReference type="CDD" id="cd06261">
    <property type="entry name" value="TM_PBP2"/>
    <property type="match status" value="1"/>
</dbReference>
<name>A0ABU0FBU4_9HYPH</name>
<dbReference type="PANTHER" id="PTHR42929:SF1">
    <property type="entry name" value="INNER MEMBRANE ABC TRANSPORTER PERMEASE PROTEIN YDCU-RELATED"/>
    <property type="match status" value="1"/>
</dbReference>
<comment type="similarity">
    <text evidence="2">Belongs to the binding-protein-dependent transport system permease family. CysTW subfamily.</text>
</comment>
<keyword evidence="3 8" id="KW-0813">Transport</keyword>
<dbReference type="InterPro" id="IPR035906">
    <property type="entry name" value="MetI-like_sf"/>
</dbReference>
<dbReference type="InterPro" id="IPR000515">
    <property type="entry name" value="MetI-like"/>
</dbReference>
<evidence type="ECO:0000256" key="4">
    <source>
        <dbReference type="ARBA" id="ARBA00022475"/>
    </source>
</evidence>
<evidence type="ECO:0000256" key="2">
    <source>
        <dbReference type="ARBA" id="ARBA00007069"/>
    </source>
</evidence>